<comment type="caution">
    <text evidence="1">The sequence shown here is derived from an EMBL/GenBank/DDBJ whole genome shotgun (WGS) entry which is preliminary data.</text>
</comment>
<name>A0ABQ9ZM79_9CRUS</name>
<accession>A0ABQ9ZM79</accession>
<dbReference type="EMBL" id="JAOYFB010000004">
    <property type="protein sequence ID" value="KAK4014047.1"/>
    <property type="molecule type" value="Genomic_DNA"/>
</dbReference>
<dbReference type="Proteomes" id="UP001234178">
    <property type="component" value="Unassembled WGS sequence"/>
</dbReference>
<protein>
    <submittedName>
        <fullName evidence="1">Uncharacterized protein</fullName>
    </submittedName>
</protein>
<proteinExistence type="predicted"/>
<keyword evidence="2" id="KW-1185">Reference proteome</keyword>
<gene>
    <name evidence="1" type="ORF">OUZ56_026593</name>
</gene>
<reference evidence="1 2" key="1">
    <citation type="journal article" date="2023" name="Nucleic Acids Res.">
        <title>The hologenome of Daphnia magna reveals possible DNA methylation and microbiome-mediated evolution of the host genome.</title>
        <authorList>
            <person name="Chaturvedi A."/>
            <person name="Li X."/>
            <person name="Dhandapani V."/>
            <person name="Marshall H."/>
            <person name="Kissane S."/>
            <person name="Cuenca-Cambronero M."/>
            <person name="Asole G."/>
            <person name="Calvet F."/>
            <person name="Ruiz-Romero M."/>
            <person name="Marangio P."/>
            <person name="Guigo R."/>
            <person name="Rago D."/>
            <person name="Mirbahai L."/>
            <person name="Eastwood N."/>
            <person name="Colbourne J.K."/>
            <person name="Zhou J."/>
            <person name="Mallon E."/>
            <person name="Orsini L."/>
        </authorList>
    </citation>
    <scope>NUCLEOTIDE SEQUENCE [LARGE SCALE GENOMIC DNA]</scope>
    <source>
        <strain evidence="1">LRV0_1</strain>
    </source>
</reference>
<organism evidence="1 2">
    <name type="scientific">Daphnia magna</name>
    <dbReference type="NCBI Taxonomy" id="35525"/>
    <lineage>
        <taxon>Eukaryota</taxon>
        <taxon>Metazoa</taxon>
        <taxon>Ecdysozoa</taxon>
        <taxon>Arthropoda</taxon>
        <taxon>Crustacea</taxon>
        <taxon>Branchiopoda</taxon>
        <taxon>Diplostraca</taxon>
        <taxon>Cladocera</taxon>
        <taxon>Anomopoda</taxon>
        <taxon>Daphniidae</taxon>
        <taxon>Daphnia</taxon>
    </lineage>
</organism>
<evidence type="ECO:0000313" key="1">
    <source>
        <dbReference type="EMBL" id="KAK4014047.1"/>
    </source>
</evidence>
<sequence>MTFCGLWRGILSTICSVIQTTGNPSNALETAILAANFEINLSSSRIDTSETPVNSTPVVNRDLDFEADPPIAIAHHAVTAVLVRERSLLSPTLTTPVPFVKRLEIVEGASVPLVKQMKDVALKNLFESADALAKDLIIHVLKENPSATIPPIENLARAANKKGERKALAPNRPF</sequence>
<evidence type="ECO:0000313" key="2">
    <source>
        <dbReference type="Proteomes" id="UP001234178"/>
    </source>
</evidence>